<dbReference type="GO" id="GO:0000032">
    <property type="term" value="P:cell wall mannoprotein biosynthetic process"/>
    <property type="evidence" value="ECO:0007669"/>
    <property type="project" value="EnsemblFungi"/>
</dbReference>
<reference evidence="7 8" key="1">
    <citation type="journal article" date="2011" name="Proc. Natl. Acad. Sci. U.S.A.">
        <title>Evolutionary erosion of yeast sex chromosomes by mating-type switching accidents.</title>
        <authorList>
            <person name="Gordon J.L."/>
            <person name="Armisen D."/>
            <person name="Proux-Wera E."/>
            <person name="Oheigeartaigh S.S."/>
            <person name="Byrne K.P."/>
            <person name="Wolfe K.H."/>
        </authorList>
    </citation>
    <scope>NUCLEOTIDE SEQUENCE [LARGE SCALE GENOMIC DNA]</scope>
    <source>
        <strain evidence="8">ATCC 76901 / BCRC 22586 / CBS 4309 / NBRC 1992 / NRRL Y-12630</strain>
    </source>
</reference>
<evidence type="ECO:0000313" key="7">
    <source>
        <dbReference type="EMBL" id="CCC68325.1"/>
    </source>
</evidence>
<proteinExistence type="inferred from homology"/>
<evidence type="ECO:0000256" key="3">
    <source>
        <dbReference type="ARBA" id="ARBA00022676"/>
    </source>
</evidence>
<dbReference type="PANTHER" id="PTHR31121:SF8">
    <property type="entry name" value="GLYCOLIPID 2-ALPHA-MANNOSYLTRANSFERASE-RELATED"/>
    <property type="match status" value="1"/>
</dbReference>
<reference key="2">
    <citation type="submission" date="2011-08" db="EMBL/GenBank/DDBJ databases">
        <title>Genome sequence of Naumovozyma castellii.</title>
        <authorList>
            <person name="Gordon J.L."/>
            <person name="Armisen D."/>
            <person name="Proux-Wera E."/>
            <person name="OhEigeartaigh S.S."/>
            <person name="Byrne K.P."/>
            <person name="Wolfe K.H."/>
        </authorList>
    </citation>
    <scope>NUCLEOTIDE SEQUENCE</scope>
    <source>
        <strain>Type strain:CBS 4309</strain>
    </source>
</reference>
<dbReference type="GO" id="GO:0006493">
    <property type="term" value="P:protein O-linked glycosylation"/>
    <property type="evidence" value="ECO:0007669"/>
    <property type="project" value="EnsemblFungi"/>
</dbReference>
<dbReference type="GO" id="GO:0006491">
    <property type="term" value="P:N-glycan processing"/>
    <property type="evidence" value="ECO:0007669"/>
    <property type="project" value="EnsemblFungi"/>
</dbReference>
<dbReference type="eggNOG" id="KOG4472">
    <property type="taxonomic scope" value="Eukaryota"/>
</dbReference>
<dbReference type="HOGENOM" id="CLU_024327_1_0_1"/>
<dbReference type="Gene3D" id="3.90.550.10">
    <property type="entry name" value="Spore Coat Polysaccharide Biosynthesis Protein SpsA, Chain A"/>
    <property type="match status" value="1"/>
</dbReference>
<dbReference type="GO" id="GO:0000026">
    <property type="term" value="F:alpha-1,2-mannosyltransferase activity"/>
    <property type="evidence" value="ECO:0007669"/>
    <property type="project" value="EnsemblFungi"/>
</dbReference>
<dbReference type="InterPro" id="IPR002685">
    <property type="entry name" value="Glyco_trans_15"/>
</dbReference>
<keyword evidence="5" id="KW-0812">Transmembrane</keyword>
<dbReference type="FunFam" id="3.90.550.10:FF:000051">
    <property type="entry name" value="Alpha-1,2-mannosyltransferase (Ktr4)"/>
    <property type="match status" value="1"/>
</dbReference>
<comment type="subcellular location">
    <subcellularLocation>
        <location evidence="1">Membrane</location>
        <topology evidence="1">Single-pass type II membrane protein</topology>
    </subcellularLocation>
</comment>
<protein>
    <submittedName>
        <fullName evidence="7">Uncharacterized protein</fullName>
    </submittedName>
</protein>
<dbReference type="RefSeq" id="XP_003674699.1">
    <property type="nucleotide sequence ID" value="XM_003674651.1"/>
</dbReference>
<keyword evidence="4" id="KW-0808">Transferase</keyword>
<feature type="active site" description="Nucleophile" evidence="6">
    <location>
        <position position="361"/>
    </location>
</feature>
<dbReference type="AlphaFoldDB" id="G0VBJ9"/>
<dbReference type="EMBL" id="HE576753">
    <property type="protein sequence ID" value="CCC68325.1"/>
    <property type="molecule type" value="Genomic_DNA"/>
</dbReference>
<accession>G0VBJ9</accession>
<evidence type="ECO:0000256" key="5">
    <source>
        <dbReference type="ARBA" id="ARBA00022968"/>
    </source>
</evidence>
<dbReference type="OMA" id="YTQCPLN"/>
<keyword evidence="5" id="KW-0735">Signal-anchor</keyword>
<dbReference type="OrthoDB" id="439943at2759"/>
<organism evidence="7 8">
    <name type="scientific">Naumovozyma castellii</name>
    <name type="common">Yeast</name>
    <name type="synonym">Saccharomyces castellii</name>
    <dbReference type="NCBI Taxonomy" id="27288"/>
    <lineage>
        <taxon>Eukaryota</taxon>
        <taxon>Fungi</taxon>
        <taxon>Dikarya</taxon>
        <taxon>Ascomycota</taxon>
        <taxon>Saccharomycotina</taxon>
        <taxon>Saccharomycetes</taxon>
        <taxon>Saccharomycetales</taxon>
        <taxon>Saccharomycetaceae</taxon>
        <taxon>Naumovozyma</taxon>
    </lineage>
</organism>
<evidence type="ECO:0000256" key="4">
    <source>
        <dbReference type="ARBA" id="ARBA00022679"/>
    </source>
</evidence>
<dbReference type="InterPro" id="IPR029044">
    <property type="entry name" value="Nucleotide-diphossugar_trans"/>
</dbReference>
<dbReference type="Proteomes" id="UP000001640">
    <property type="component" value="Chromosome 2"/>
</dbReference>
<evidence type="ECO:0000313" key="8">
    <source>
        <dbReference type="Proteomes" id="UP000001640"/>
    </source>
</evidence>
<keyword evidence="8" id="KW-1185">Reference proteome</keyword>
<dbReference type="KEGG" id="ncs:NCAS_0B02410"/>
<dbReference type="Pfam" id="PF01793">
    <property type="entry name" value="Glyco_transf_15"/>
    <property type="match status" value="1"/>
</dbReference>
<dbReference type="GO" id="GO:0005797">
    <property type="term" value="C:Golgi medial cisterna"/>
    <property type="evidence" value="ECO:0007669"/>
    <property type="project" value="EnsemblFungi"/>
</dbReference>
<evidence type="ECO:0000256" key="1">
    <source>
        <dbReference type="ARBA" id="ARBA00004606"/>
    </source>
</evidence>
<dbReference type="FunCoup" id="G0VBJ9">
    <property type="interactions" value="133"/>
</dbReference>
<gene>
    <name evidence="7" type="primary">NCAS0B02410</name>
    <name evidence="7" type="ordered locus">NCAS_0B02410</name>
</gene>
<dbReference type="PIRSF" id="PIRSF018153">
    <property type="entry name" value="Glyco_trans_15"/>
    <property type="match status" value="1"/>
</dbReference>
<dbReference type="GeneID" id="96901885"/>
<keyword evidence="3" id="KW-0328">Glycosyltransferase</keyword>
<comment type="similarity">
    <text evidence="2">Belongs to the glycosyltransferase 15 family.</text>
</comment>
<dbReference type="InParanoid" id="G0VBJ9"/>
<name>G0VBJ9_NAUCA</name>
<evidence type="ECO:0000256" key="6">
    <source>
        <dbReference type="PIRSR" id="PIRSR018153-1"/>
    </source>
</evidence>
<evidence type="ECO:0000256" key="2">
    <source>
        <dbReference type="ARBA" id="ARBA00007677"/>
    </source>
</evidence>
<dbReference type="SUPFAM" id="SSF53448">
    <property type="entry name" value="Nucleotide-diphospho-sugar transferases"/>
    <property type="match status" value="1"/>
</dbReference>
<dbReference type="PANTHER" id="PTHR31121">
    <property type="entry name" value="ALPHA-1,2 MANNOSYLTRANSFERASE KTR1"/>
    <property type="match status" value="1"/>
</dbReference>
<dbReference type="GO" id="GO:0016020">
    <property type="term" value="C:membrane"/>
    <property type="evidence" value="ECO:0007669"/>
    <property type="project" value="UniProtKB-SubCell"/>
</dbReference>
<sequence>MAIFLTRRLLRYTTLVGVVLFVVLTLSSNKDGSSYVSTYLPASLDFSSNGAPQQDKLSTAEDLKEKEKVDAAKLLQEAKLEQDANSDVAFDADAKKVTTDAKAKEVAADAVAADSAAAPAAAPKKDTPAVVDSKLTKDTLEFLAPSFKNKGKRPKATFVSLVRNNELGPMLDAIKYVQRKFNDQFKYDWTFLNDEEFTDEFKTKVSAAINATVKFGKIPKEHWSYPDYISLDKAAETREKMKNIIYGGSESYRHMCRYQSGFFWRHPLLDDYDWYWRVEPSTKLYCDIKYDVFQWMQDNEKAYGFTITIHEYEATIPTLWDTSKKFFKAHPEYIAKDNLMKFISDNGGEKYNLCHFWSNFEIGNLNLWRSPAYRDYFETLDRSGGFFYERWGDAPVHSIAASVFLPKSYIHYFSDIGYHHPPYDNCPLDNKVWKENNCECDQNNDFTFKGYACGRQYYDAAGIERPSYWEKYSH</sequence>